<name>A0A3E0EEM8_9FLAO</name>
<feature type="domain" description="Carrier" evidence="5">
    <location>
        <begin position="25"/>
        <end position="100"/>
    </location>
</feature>
<feature type="non-terminal residue" evidence="6">
    <location>
        <position position="1"/>
    </location>
</feature>
<dbReference type="Gene3D" id="3.40.50.1820">
    <property type="entry name" value="alpha/beta hydrolase"/>
    <property type="match status" value="1"/>
</dbReference>
<evidence type="ECO:0000256" key="3">
    <source>
        <dbReference type="ARBA" id="ARBA00022553"/>
    </source>
</evidence>
<proteinExistence type="predicted"/>
<dbReference type="PROSITE" id="PS00012">
    <property type="entry name" value="PHOSPHOPANTETHEINE"/>
    <property type="match status" value="1"/>
</dbReference>
<dbReference type="Pfam" id="PF00550">
    <property type="entry name" value="PP-binding"/>
    <property type="match status" value="1"/>
</dbReference>
<dbReference type="InterPro" id="IPR009081">
    <property type="entry name" value="PP-bd_ACP"/>
</dbReference>
<organism evidence="6 7">
    <name type="scientific">Flavobacterium aquicola</name>
    <dbReference type="NCBI Taxonomy" id="1682742"/>
    <lineage>
        <taxon>Bacteria</taxon>
        <taxon>Pseudomonadati</taxon>
        <taxon>Bacteroidota</taxon>
        <taxon>Flavobacteriia</taxon>
        <taxon>Flavobacteriales</taxon>
        <taxon>Flavobacteriaceae</taxon>
        <taxon>Flavobacterium</taxon>
    </lineage>
</organism>
<reference evidence="6 7" key="1">
    <citation type="submission" date="2018-08" db="EMBL/GenBank/DDBJ databases">
        <title>Genomic Encyclopedia of Archaeal and Bacterial Type Strains, Phase II (KMG-II): from individual species to whole genera.</title>
        <authorList>
            <person name="Goeker M."/>
        </authorList>
    </citation>
    <scope>NUCLEOTIDE SEQUENCE [LARGE SCALE GENOMIC DNA]</scope>
    <source>
        <strain evidence="6 7">DSM 100880</strain>
    </source>
</reference>
<dbReference type="SUPFAM" id="SSF47336">
    <property type="entry name" value="ACP-like"/>
    <property type="match status" value="1"/>
</dbReference>
<keyword evidence="3" id="KW-0597">Phosphoprotein</keyword>
<sequence>SNGKLDKKALPDPDGSELSSKEYAAPRNETEEQLAVIWQEILGVDKVGIHDDFFELGGHSLLVIKLVSFINEVFSTDISINMVFEYSTISEFVDNMNSVNHFKESLMVPLQEKGTLNAIYLTPPGSGTVNCYIELTKLLGKDQPVYAFQCSGLYGEAPILKSIEEMASGFITEMQKKDPHGPYRLGGYSFGATVAYEMAVQLRNGGFHVEELVIFDGRVSFEDNSKIDEDQLFREFLENQTEVFGDDFNFSDLALEEKSKEEQLEAVSKLLRESEFKLREKEVKGRLEVNFYNENCSYLYKVEEKLNTQVILFKTTYADLDGKIVFNDDDVYGFDYGWNKYTNKEVIVHSISTTHDAILNRENVEQIACILKQ</sequence>
<dbReference type="InterPro" id="IPR036736">
    <property type="entry name" value="ACP-like_sf"/>
</dbReference>
<dbReference type="PANTHER" id="PTHR44845">
    <property type="entry name" value="CARRIER DOMAIN-CONTAINING PROTEIN"/>
    <property type="match status" value="1"/>
</dbReference>
<keyword evidence="2" id="KW-0596">Phosphopantetheine</keyword>
<keyword evidence="7" id="KW-1185">Reference proteome</keyword>
<evidence type="ECO:0000259" key="5">
    <source>
        <dbReference type="PROSITE" id="PS50075"/>
    </source>
</evidence>
<gene>
    <name evidence="6" type="ORF">C8P67_111157</name>
</gene>
<dbReference type="InterPro" id="IPR029058">
    <property type="entry name" value="AB_hydrolase_fold"/>
</dbReference>
<dbReference type="AlphaFoldDB" id="A0A3E0EEM8"/>
<protein>
    <submittedName>
        <fullName evidence="6">Thioesterase domain-containing protein</fullName>
    </submittedName>
</protein>
<dbReference type="PANTHER" id="PTHR44845:SF7">
    <property type="entry name" value="PLIPASTATIN SYNTHASE SUBUNIT D"/>
    <property type="match status" value="1"/>
</dbReference>
<evidence type="ECO:0000256" key="4">
    <source>
        <dbReference type="SAM" id="MobiDB-lite"/>
    </source>
</evidence>
<feature type="compositionally biased region" description="Basic and acidic residues" evidence="4">
    <location>
        <begin position="1"/>
        <end position="11"/>
    </location>
</feature>
<evidence type="ECO:0000313" key="6">
    <source>
        <dbReference type="EMBL" id="REG96183.1"/>
    </source>
</evidence>
<dbReference type="EMBL" id="QUNI01000011">
    <property type="protein sequence ID" value="REG96183.1"/>
    <property type="molecule type" value="Genomic_DNA"/>
</dbReference>
<evidence type="ECO:0000256" key="2">
    <source>
        <dbReference type="ARBA" id="ARBA00022450"/>
    </source>
</evidence>
<accession>A0A3E0EEM8</accession>
<dbReference type="Gene3D" id="1.10.1200.10">
    <property type="entry name" value="ACP-like"/>
    <property type="match status" value="1"/>
</dbReference>
<evidence type="ECO:0000256" key="1">
    <source>
        <dbReference type="ARBA" id="ARBA00001957"/>
    </source>
</evidence>
<dbReference type="InterPro" id="IPR006162">
    <property type="entry name" value="Ppantetheine_attach_site"/>
</dbReference>
<evidence type="ECO:0000313" key="7">
    <source>
        <dbReference type="Proteomes" id="UP000257136"/>
    </source>
</evidence>
<comment type="cofactor">
    <cofactor evidence="1">
        <name>pantetheine 4'-phosphate</name>
        <dbReference type="ChEBI" id="CHEBI:47942"/>
    </cofactor>
</comment>
<dbReference type="Proteomes" id="UP000257136">
    <property type="component" value="Unassembled WGS sequence"/>
</dbReference>
<feature type="region of interest" description="Disordered" evidence="4">
    <location>
        <begin position="1"/>
        <end position="27"/>
    </location>
</feature>
<comment type="caution">
    <text evidence="6">The sequence shown here is derived from an EMBL/GenBank/DDBJ whole genome shotgun (WGS) entry which is preliminary data.</text>
</comment>
<dbReference type="Pfam" id="PF00975">
    <property type="entry name" value="Thioesterase"/>
    <property type="match status" value="1"/>
</dbReference>
<dbReference type="InterPro" id="IPR001031">
    <property type="entry name" value="Thioesterase"/>
</dbReference>
<dbReference type="RefSeq" id="WP_211319926.1">
    <property type="nucleotide sequence ID" value="NZ_QUNI01000011.1"/>
</dbReference>
<dbReference type="PROSITE" id="PS50075">
    <property type="entry name" value="CARRIER"/>
    <property type="match status" value="1"/>
</dbReference>
<dbReference type="FunFam" id="1.10.1200.10:FF:000005">
    <property type="entry name" value="Nonribosomal peptide synthetase 1"/>
    <property type="match status" value="1"/>
</dbReference>
<dbReference type="SUPFAM" id="SSF53474">
    <property type="entry name" value="alpha/beta-Hydrolases"/>
    <property type="match status" value="1"/>
</dbReference>